<name>A0A0E0N9V7_ORYRU</name>
<protein>
    <submittedName>
        <fullName evidence="2">Uncharacterized protein</fullName>
    </submittedName>
</protein>
<dbReference type="EnsemblPlants" id="ORUFI02G03890.1">
    <property type="protein sequence ID" value="ORUFI02G03890.1"/>
    <property type="gene ID" value="ORUFI02G03890"/>
</dbReference>
<organism evidence="2 3">
    <name type="scientific">Oryza rufipogon</name>
    <name type="common">Brownbeard rice</name>
    <name type="synonym">Asian wild rice</name>
    <dbReference type="NCBI Taxonomy" id="4529"/>
    <lineage>
        <taxon>Eukaryota</taxon>
        <taxon>Viridiplantae</taxon>
        <taxon>Streptophyta</taxon>
        <taxon>Embryophyta</taxon>
        <taxon>Tracheophyta</taxon>
        <taxon>Spermatophyta</taxon>
        <taxon>Magnoliopsida</taxon>
        <taxon>Liliopsida</taxon>
        <taxon>Poales</taxon>
        <taxon>Poaceae</taxon>
        <taxon>BOP clade</taxon>
        <taxon>Oryzoideae</taxon>
        <taxon>Oryzeae</taxon>
        <taxon>Oryzinae</taxon>
        <taxon>Oryza</taxon>
    </lineage>
</organism>
<dbReference type="Proteomes" id="UP000008022">
    <property type="component" value="Unassembled WGS sequence"/>
</dbReference>
<dbReference type="AlphaFoldDB" id="A0A0E0N9V7"/>
<proteinExistence type="predicted"/>
<feature type="region of interest" description="Disordered" evidence="1">
    <location>
        <begin position="157"/>
        <end position="195"/>
    </location>
</feature>
<dbReference type="Gramene" id="ORUFI02G03890.1">
    <property type="protein sequence ID" value="ORUFI02G03890.1"/>
    <property type="gene ID" value="ORUFI02G03890"/>
</dbReference>
<evidence type="ECO:0000256" key="1">
    <source>
        <dbReference type="SAM" id="MobiDB-lite"/>
    </source>
</evidence>
<evidence type="ECO:0000313" key="2">
    <source>
        <dbReference type="EnsemblPlants" id="ORUFI02G03890.1"/>
    </source>
</evidence>
<sequence>MGLVFGSGRENSEAPTVVRIEAWGARSITSTLGLVFCRALQPTPSNRGEGEEGRRLSGGWKVATPAAGGVPEHHAPGEGGGWRRGRGAVVRGGCRGGSQGRHGDGSGVGRRMTAAGYFVTTEGVGGGVRRARVQHAHLEEGGLAMGRFGPARLSWAGSPRRRRKIEEKEKGIGPIGRKNGVSARWKKRKKSNLNT</sequence>
<evidence type="ECO:0000313" key="3">
    <source>
        <dbReference type="Proteomes" id="UP000008022"/>
    </source>
</evidence>
<reference evidence="3" key="1">
    <citation type="submission" date="2013-06" db="EMBL/GenBank/DDBJ databases">
        <authorList>
            <person name="Zhao Q."/>
        </authorList>
    </citation>
    <scope>NUCLEOTIDE SEQUENCE</scope>
    <source>
        <strain evidence="3">cv. W1943</strain>
    </source>
</reference>
<feature type="compositionally biased region" description="Basic residues" evidence="1">
    <location>
        <begin position="184"/>
        <end position="195"/>
    </location>
</feature>
<keyword evidence="3" id="KW-1185">Reference proteome</keyword>
<dbReference type="HOGENOM" id="CLU_1398389_0_0_1"/>
<reference evidence="2" key="2">
    <citation type="submission" date="2015-06" db="UniProtKB">
        <authorList>
            <consortium name="EnsemblPlants"/>
        </authorList>
    </citation>
    <scope>IDENTIFICATION</scope>
</reference>
<accession>A0A0E0N9V7</accession>